<dbReference type="RefSeq" id="WP_166698331.1">
    <property type="nucleotide sequence ID" value="NZ_JAAQTL010000001.1"/>
</dbReference>
<proteinExistence type="predicted"/>
<accession>A0A7X5TPB6</accession>
<name>A0A7X5TPB6_9GAMM</name>
<keyword evidence="3" id="KW-1185">Reference proteome</keyword>
<dbReference type="Proteomes" id="UP000518878">
    <property type="component" value="Unassembled WGS sequence"/>
</dbReference>
<feature type="region of interest" description="Disordered" evidence="1">
    <location>
        <begin position="44"/>
        <end position="76"/>
    </location>
</feature>
<feature type="compositionally biased region" description="Polar residues" evidence="1">
    <location>
        <begin position="44"/>
        <end position="57"/>
    </location>
</feature>
<evidence type="ECO:0000313" key="2">
    <source>
        <dbReference type="EMBL" id="NID14628.1"/>
    </source>
</evidence>
<comment type="caution">
    <text evidence="2">The sequence shown here is derived from an EMBL/GenBank/DDBJ whole genome shotgun (WGS) entry which is preliminary data.</text>
</comment>
<protein>
    <submittedName>
        <fullName evidence="2">Host attachment protein</fullName>
    </submittedName>
</protein>
<reference evidence="2 3" key="1">
    <citation type="journal article" date="2006" name="Int. J. Syst. Evol. Microbiol.">
        <title>Dyella yeojuensis sp. nov., isolated from greenhouse soil in Korea.</title>
        <authorList>
            <person name="Kim B.Y."/>
            <person name="Weon H.Y."/>
            <person name="Lee K.H."/>
            <person name="Seok S.J."/>
            <person name="Kwon S.W."/>
            <person name="Go S.J."/>
            <person name="Stackebrandt E."/>
        </authorList>
    </citation>
    <scope>NUCLEOTIDE SEQUENCE [LARGE SCALE GENOMIC DNA]</scope>
    <source>
        <strain evidence="2 3">DSM 17673</strain>
    </source>
</reference>
<sequence>MSPNWILVCDAARARLFVASDRKSAWAEVAGYANPELRGPVTARNSGRTVPRTQESVGSARHVIEPRESRKDRSARSFARHIAGELQDARAHRRYARLFLVAPPRFLGVLCDELGDLKAAGVAGTLGKDVVGLQAETLAQHVRAAFPRDFAMEPKRPAA</sequence>
<evidence type="ECO:0000256" key="1">
    <source>
        <dbReference type="SAM" id="MobiDB-lite"/>
    </source>
</evidence>
<gene>
    <name evidence="2" type="ORF">HBF32_04005</name>
</gene>
<feature type="compositionally biased region" description="Basic and acidic residues" evidence="1">
    <location>
        <begin position="62"/>
        <end position="75"/>
    </location>
</feature>
<evidence type="ECO:0000313" key="3">
    <source>
        <dbReference type="Proteomes" id="UP000518878"/>
    </source>
</evidence>
<dbReference type="Pfam" id="PF10116">
    <property type="entry name" value="Host_attach"/>
    <property type="match status" value="1"/>
</dbReference>
<dbReference type="AlphaFoldDB" id="A0A7X5TPB6"/>
<organism evidence="2 3">
    <name type="scientific">Luteibacter yeojuensis</name>
    <dbReference type="NCBI Taxonomy" id="345309"/>
    <lineage>
        <taxon>Bacteria</taxon>
        <taxon>Pseudomonadati</taxon>
        <taxon>Pseudomonadota</taxon>
        <taxon>Gammaproteobacteria</taxon>
        <taxon>Lysobacterales</taxon>
        <taxon>Rhodanobacteraceae</taxon>
        <taxon>Luteibacter</taxon>
    </lineage>
</organism>
<dbReference type="InterPro" id="IPR019291">
    <property type="entry name" value="Host_attachment_protein"/>
</dbReference>
<dbReference type="EMBL" id="JAAQTL010000001">
    <property type="protein sequence ID" value="NID14628.1"/>
    <property type="molecule type" value="Genomic_DNA"/>
</dbReference>